<dbReference type="PANTHER" id="PTHR12546:SF33">
    <property type="entry name" value="SPERM VESICLE FUSION PROTEIN FER-1"/>
    <property type="match status" value="1"/>
</dbReference>
<evidence type="ECO:0000256" key="1">
    <source>
        <dbReference type="ARBA" id="ARBA00004370"/>
    </source>
</evidence>
<evidence type="ECO:0000256" key="5">
    <source>
        <dbReference type="ARBA" id="ARBA00023136"/>
    </source>
</evidence>
<dbReference type="WBParaSite" id="ALUE_0000015701-mRNA-1">
    <property type="protein sequence ID" value="ALUE_0000015701-mRNA-1"/>
    <property type="gene ID" value="ALUE_0000015701"/>
</dbReference>
<accession>A0A0M3HF62</accession>
<evidence type="ECO:0000256" key="2">
    <source>
        <dbReference type="ARBA" id="ARBA00022692"/>
    </source>
</evidence>
<proteinExistence type="predicted"/>
<dbReference type="InterPro" id="IPR037721">
    <property type="entry name" value="Ferlin"/>
</dbReference>
<keyword evidence="6" id="KW-1185">Reference proteome</keyword>
<evidence type="ECO:0000256" key="3">
    <source>
        <dbReference type="ARBA" id="ARBA00022737"/>
    </source>
</evidence>
<evidence type="ECO:0000313" key="7">
    <source>
        <dbReference type="WBParaSite" id="ALUE_0000015701-mRNA-1"/>
    </source>
</evidence>
<protein>
    <submittedName>
        <fullName evidence="7">C2 domain-containing protein</fullName>
    </submittedName>
</protein>
<keyword evidence="4" id="KW-1133">Transmembrane helix</keyword>
<dbReference type="PANTHER" id="PTHR12546">
    <property type="entry name" value="FER-1-LIKE"/>
    <property type="match status" value="1"/>
</dbReference>
<keyword evidence="2" id="KW-0812">Transmembrane</keyword>
<dbReference type="GO" id="GO:0016020">
    <property type="term" value="C:membrane"/>
    <property type="evidence" value="ECO:0007669"/>
    <property type="project" value="UniProtKB-SubCell"/>
</dbReference>
<organism evidence="6 7">
    <name type="scientific">Ascaris lumbricoides</name>
    <name type="common">Giant roundworm</name>
    <dbReference type="NCBI Taxonomy" id="6252"/>
    <lineage>
        <taxon>Eukaryota</taxon>
        <taxon>Metazoa</taxon>
        <taxon>Ecdysozoa</taxon>
        <taxon>Nematoda</taxon>
        <taxon>Chromadorea</taxon>
        <taxon>Rhabditida</taxon>
        <taxon>Spirurina</taxon>
        <taxon>Ascaridomorpha</taxon>
        <taxon>Ascaridoidea</taxon>
        <taxon>Ascarididae</taxon>
        <taxon>Ascaris</taxon>
    </lineage>
</organism>
<dbReference type="AlphaFoldDB" id="A0A0M3HF62"/>
<keyword evidence="3" id="KW-0677">Repeat</keyword>
<sequence length="228" mass="25599">MNSGYRTARHCLTAVLNEDGRLKSATLDSELTNLKKKHQGSFLTYMSPLIPSLNCIVAMTATSVNKKSKKILIEPILNVQIWDRNKFMKKDGYVGQLSVNLLQFPEAEMDTKGSPMTGSPPSERPCACVRAAAFCIDTHCCTRKRPAQATPLRRAPKLDFDARKKKDDDCDPKLQYLTGNVELQINLLTHEEASSEPVGRKRRKPNHVCYFPLPYDSTSVTPLGKRFI</sequence>
<reference evidence="7" key="1">
    <citation type="submission" date="2017-02" db="UniProtKB">
        <authorList>
            <consortium name="WormBaseParasite"/>
        </authorList>
    </citation>
    <scope>IDENTIFICATION</scope>
</reference>
<evidence type="ECO:0000256" key="4">
    <source>
        <dbReference type="ARBA" id="ARBA00022989"/>
    </source>
</evidence>
<dbReference type="GO" id="GO:0007009">
    <property type="term" value="P:plasma membrane organization"/>
    <property type="evidence" value="ECO:0007669"/>
    <property type="project" value="TreeGrafter"/>
</dbReference>
<name>A0A0M3HF62_ASCLU</name>
<evidence type="ECO:0000313" key="6">
    <source>
        <dbReference type="Proteomes" id="UP000036681"/>
    </source>
</evidence>
<keyword evidence="5" id="KW-0472">Membrane</keyword>
<comment type="subcellular location">
    <subcellularLocation>
        <location evidence="1">Membrane</location>
    </subcellularLocation>
</comment>
<dbReference type="Proteomes" id="UP000036681">
    <property type="component" value="Unplaced"/>
</dbReference>
<dbReference type="GO" id="GO:0061025">
    <property type="term" value="P:membrane fusion"/>
    <property type="evidence" value="ECO:0007669"/>
    <property type="project" value="TreeGrafter"/>
</dbReference>